<keyword evidence="4" id="KW-1185">Reference proteome</keyword>
<dbReference type="OrthoDB" id="1366754at2759"/>
<dbReference type="Pfam" id="PF01823">
    <property type="entry name" value="MACPF"/>
    <property type="match status" value="1"/>
</dbReference>
<accession>A0A811RW79</accession>
<comment type="caution">
    <text evidence="3">The sequence shown here is derived from an EMBL/GenBank/DDBJ whole genome shotgun (WGS) entry which is preliminary data.</text>
</comment>
<evidence type="ECO:0000313" key="3">
    <source>
        <dbReference type="EMBL" id="CAD6332896.1"/>
    </source>
</evidence>
<organism evidence="3 4">
    <name type="scientific">Miscanthus lutarioriparius</name>
    <dbReference type="NCBI Taxonomy" id="422564"/>
    <lineage>
        <taxon>Eukaryota</taxon>
        <taxon>Viridiplantae</taxon>
        <taxon>Streptophyta</taxon>
        <taxon>Embryophyta</taxon>
        <taxon>Tracheophyta</taxon>
        <taxon>Spermatophyta</taxon>
        <taxon>Magnoliopsida</taxon>
        <taxon>Liliopsida</taxon>
        <taxon>Poales</taxon>
        <taxon>Poaceae</taxon>
        <taxon>PACMAD clade</taxon>
        <taxon>Panicoideae</taxon>
        <taxon>Andropogonodae</taxon>
        <taxon>Andropogoneae</taxon>
        <taxon>Saccharinae</taxon>
        <taxon>Miscanthus</taxon>
    </lineage>
</organism>
<dbReference type="GO" id="GO:0009626">
    <property type="term" value="P:plant-type hypersensitive response"/>
    <property type="evidence" value="ECO:0007669"/>
    <property type="project" value="TreeGrafter"/>
</dbReference>
<dbReference type="InterPro" id="IPR044663">
    <property type="entry name" value="CAD1/NSL1-like"/>
</dbReference>
<proteinExistence type="predicted"/>
<evidence type="ECO:0000256" key="1">
    <source>
        <dbReference type="SAM" id="MobiDB-lite"/>
    </source>
</evidence>
<dbReference type="EMBL" id="CAJGYO010000017">
    <property type="protein sequence ID" value="CAD6332896.1"/>
    <property type="molecule type" value="Genomic_DNA"/>
</dbReference>
<dbReference type="Proteomes" id="UP000604825">
    <property type="component" value="Unassembled WGS sequence"/>
</dbReference>
<dbReference type="InterPro" id="IPR020864">
    <property type="entry name" value="MACPF"/>
</dbReference>
<dbReference type="PROSITE" id="PS51412">
    <property type="entry name" value="MACPF_2"/>
    <property type="match status" value="1"/>
</dbReference>
<feature type="domain" description="MACPF" evidence="2">
    <location>
        <begin position="8"/>
        <end position="345"/>
    </location>
</feature>
<gene>
    <name evidence="3" type="ORF">NCGR_LOCUS56994</name>
</gene>
<dbReference type="PANTHER" id="PTHR33199:SF8">
    <property type="entry name" value="MACPF DOMAIN-CONTAINING PROTEIN NSL1"/>
    <property type="match status" value="1"/>
</dbReference>
<reference evidence="3" key="1">
    <citation type="submission" date="2020-10" db="EMBL/GenBank/DDBJ databases">
        <authorList>
            <person name="Han B."/>
            <person name="Lu T."/>
            <person name="Zhao Q."/>
            <person name="Huang X."/>
            <person name="Zhao Y."/>
        </authorList>
    </citation>
    <scope>NUCLEOTIDE SEQUENCE</scope>
</reference>
<evidence type="ECO:0000313" key="4">
    <source>
        <dbReference type="Proteomes" id="UP000604825"/>
    </source>
</evidence>
<dbReference type="GO" id="GO:2000031">
    <property type="term" value="P:regulation of salicylic acid mediated signaling pathway"/>
    <property type="evidence" value="ECO:0007669"/>
    <property type="project" value="InterPro"/>
</dbReference>
<feature type="region of interest" description="Disordered" evidence="1">
    <location>
        <begin position="220"/>
        <end position="248"/>
    </location>
</feature>
<name>A0A811RW79_9POAL</name>
<evidence type="ECO:0000259" key="2">
    <source>
        <dbReference type="PROSITE" id="PS51412"/>
    </source>
</evidence>
<dbReference type="SMART" id="SM00457">
    <property type="entry name" value="MACPF"/>
    <property type="match status" value="1"/>
</dbReference>
<protein>
    <recommendedName>
        <fullName evidence="2">MACPF domain-containing protein</fullName>
    </recommendedName>
</protein>
<feature type="compositionally biased region" description="Low complexity" evidence="1">
    <location>
        <begin position="225"/>
        <end position="239"/>
    </location>
</feature>
<dbReference type="AlphaFoldDB" id="A0A811RW79"/>
<dbReference type="GO" id="GO:0005886">
    <property type="term" value="C:plasma membrane"/>
    <property type="evidence" value="ECO:0007669"/>
    <property type="project" value="TreeGrafter"/>
</dbReference>
<dbReference type="PANTHER" id="PTHR33199">
    <property type="entry name" value="MACPF DOMAIN-CONTAINING PROTEIN CAD1"/>
    <property type="match status" value="1"/>
</dbReference>
<sequence>MTTTRGTSGARMTAQDAAEAAVGAVGCGYDLTGDLRLGRAKPGGRLVDLDAARAGPSPRDLAFPGGAVVAGVPGGVVADKGERARFRSDVLPFAQMAEQVNRSLSLAGSKIPSGAFNAMFDYRGCWHRDAAATRSLCFDARLVELYSVEAVRANLALREDVKRDLPPFWDPPALAEFIDKYGTHVIVGVKMGGKDVVCVKQLKGSDLTQSDVQARLKKLADDRLSSSSQEDSTASSTSTAGDGRLSQGLNGNFGPGSAAWQSFRSPVVSHKDDIVCIHIRRGGVDSGQCHSKWLSTITGFPDVISMSFVPITSLLTGVRGSGFLNHAVNLYLRYKPPIEELQQFLEFQVPRHWAPEFGELPLCLQRRKNSLPSLQFTLMGPKLHVNTAKVDSSNRPVTGIRLFLEGKKNDRLGVHLQHLSATPGAVTVLGEAASAEDVAVNERDYIEPVRSPLLSHICTAPVQYNGARIDDCAAIVTSAWLEVRDACCLKKVLFLRLGFSGVAAMKIRRSEWDGPFVVPRKSGSLSARLSAALSGGLAPVPVPPAEEKVEVNSAIFPKGPPVPLPVQKMARHIDTTEVSRGPDDLPGYWVVTGAKLCMEGGKVALKVKYSLLIAVQEDTDGR</sequence>